<keyword evidence="3" id="KW-1185">Reference proteome</keyword>
<evidence type="ECO:0000313" key="2">
    <source>
        <dbReference type="EMBL" id="QNH60993.1"/>
    </source>
</evidence>
<dbReference type="Proteomes" id="UP000515489">
    <property type="component" value="Chromosome"/>
</dbReference>
<protein>
    <recommendedName>
        <fullName evidence="4">PKD domain-containing protein</fullName>
    </recommendedName>
</protein>
<name>A0A7G7W3Q0_9BACT</name>
<feature type="transmembrane region" description="Helical" evidence="1">
    <location>
        <begin position="163"/>
        <end position="184"/>
    </location>
</feature>
<evidence type="ECO:0000313" key="3">
    <source>
        <dbReference type="Proteomes" id="UP000515489"/>
    </source>
</evidence>
<keyword evidence="1" id="KW-1133">Transmembrane helix</keyword>
<dbReference type="SUPFAM" id="SSF49299">
    <property type="entry name" value="PKD domain"/>
    <property type="match status" value="1"/>
</dbReference>
<organism evidence="2 3">
    <name type="scientific">Hymenobacter sediminicola</name>
    <dbReference type="NCBI Taxonomy" id="2761579"/>
    <lineage>
        <taxon>Bacteria</taxon>
        <taxon>Pseudomonadati</taxon>
        <taxon>Bacteroidota</taxon>
        <taxon>Cytophagia</taxon>
        <taxon>Cytophagales</taxon>
        <taxon>Hymenobacteraceae</taxon>
        <taxon>Hymenobacter</taxon>
    </lineage>
</organism>
<dbReference type="EMBL" id="CP060202">
    <property type="protein sequence ID" value="QNH60993.1"/>
    <property type="molecule type" value="Genomic_DNA"/>
</dbReference>
<dbReference type="RefSeq" id="WP_185886924.1">
    <property type="nucleotide sequence ID" value="NZ_CP060202.1"/>
</dbReference>
<keyword evidence="1" id="KW-0812">Transmembrane</keyword>
<sequence>MPILLPVLICPLFVLVAAIDFRINAYKQISQVPSLLAYTCLMNKKEKLNAIVNSCERLFGRGAASSWTHSDFVELSQEILRDTKVNISPSTLKRIFGKVAVEDDYLPQQATIEALEKFGGYSTPESSQSSAIPEAVPAVEPAPVVAAETVLTSTSKSSQYPKVALAVAATLLLLLGILTLAYFWPRTQPAGRITLTDVEGVLPATAFFRLQAPAERDSLFVDFGDKSAMVYVVPDQENIAHNYLYPGVFTVKLRNRQDTVSTTKVLVRSDGWLGLGFNRPQDLPNHYYAFPAGRSGPDSLFHIANRELHNIGLDTTSPFFTRLCNFTPVASSPDNFVFEATFKNEAQGKRIYCRSSQFQITGLKNILRFKLASPGCSYRILNVVSEQNFRGNKINLSQFVINPDQWNTVKLVNKNKHVSLLVNDKLLFTGPYKKSLGEIKGLFLEFEGNGFIKNCRLTALDGKVLYRF</sequence>
<dbReference type="Gene3D" id="2.60.120.560">
    <property type="entry name" value="Exo-inulinase, domain 1"/>
    <property type="match status" value="1"/>
</dbReference>
<proteinExistence type="predicted"/>
<evidence type="ECO:0008006" key="4">
    <source>
        <dbReference type="Google" id="ProtNLM"/>
    </source>
</evidence>
<dbReference type="KEGG" id="hsk:H4317_12460"/>
<accession>A0A7G7W3Q0</accession>
<reference evidence="2 3" key="1">
    <citation type="submission" date="2020-08" db="EMBL/GenBank/DDBJ databases">
        <title>Hymenobacter sp. S2-20-2 genome sequencing.</title>
        <authorList>
            <person name="Jin L."/>
        </authorList>
    </citation>
    <scope>NUCLEOTIDE SEQUENCE [LARGE SCALE GENOMIC DNA]</scope>
    <source>
        <strain evidence="2 3">S2-20-2</strain>
    </source>
</reference>
<dbReference type="InterPro" id="IPR035986">
    <property type="entry name" value="PKD_dom_sf"/>
</dbReference>
<keyword evidence="1" id="KW-0472">Membrane</keyword>
<dbReference type="AlphaFoldDB" id="A0A7G7W3Q0"/>
<evidence type="ECO:0000256" key="1">
    <source>
        <dbReference type="SAM" id="Phobius"/>
    </source>
</evidence>
<gene>
    <name evidence="2" type="ORF">H4317_12460</name>
</gene>